<name>A0A0F9T4Z4_9ZZZZ</name>
<feature type="domain" description="Glycosyltransferase 2-like" evidence="1">
    <location>
        <begin position="595"/>
        <end position="739"/>
    </location>
</feature>
<reference evidence="2" key="1">
    <citation type="journal article" date="2015" name="Nature">
        <title>Complex archaea that bridge the gap between prokaryotes and eukaryotes.</title>
        <authorList>
            <person name="Spang A."/>
            <person name="Saw J.H."/>
            <person name="Jorgensen S.L."/>
            <person name="Zaremba-Niedzwiedzka K."/>
            <person name="Martijn J."/>
            <person name="Lind A.E."/>
            <person name="van Eijk R."/>
            <person name="Schleper C."/>
            <person name="Guy L."/>
            <person name="Ettema T.J."/>
        </authorList>
    </citation>
    <scope>NUCLEOTIDE SEQUENCE</scope>
</reference>
<dbReference type="Gene3D" id="3.90.550.10">
    <property type="entry name" value="Spore Coat Polysaccharide Biosynthesis Protein SpsA, Chain A"/>
    <property type="match status" value="2"/>
</dbReference>
<dbReference type="InterPro" id="IPR001173">
    <property type="entry name" value="Glyco_trans_2-like"/>
</dbReference>
<dbReference type="SUPFAM" id="SSF53448">
    <property type="entry name" value="Nucleotide-diphospho-sugar transferases"/>
    <property type="match status" value="2"/>
</dbReference>
<dbReference type="InterPro" id="IPR029044">
    <property type="entry name" value="Nucleotide-diphossugar_trans"/>
</dbReference>
<dbReference type="AlphaFoldDB" id="A0A0F9T4Z4"/>
<dbReference type="Pfam" id="PF00535">
    <property type="entry name" value="Glycos_transf_2"/>
    <property type="match status" value="1"/>
</dbReference>
<protein>
    <recommendedName>
        <fullName evidence="1">Glycosyltransferase 2-like domain-containing protein</fullName>
    </recommendedName>
</protein>
<comment type="caution">
    <text evidence="2">The sequence shown here is derived from an EMBL/GenBank/DDBJ whole genome shotgun (WGS) entry which is preliminary data.</text>
</comment>
<dbReference type="PANTHER" id="PTHR43179:SF7">
    <property type="entry name" value="RHAMNOSYLTRANSFERASE WBBL"/>
    <property type="match status" value="1"/>
</dbReference>
<proteinExistence type="predicted"/>
<dbReference type="Gene3D" id="3.40.50.2000">
    <property type="entry name" value="Glycogen Phosphorylase B"/>
    <property type="match status" value="1"/>
</dbReference>
<gene>
    <name evidence="2" type="ORF">LCGC14_0696630</name>
</gene>
<sequence>MKKPSFFNCVHSPYYIFSPQYTAKSAGGRALHHLCHALNEMGQEAYIIGCETECLTLRTPLLSVNDVLRHQQTAMTPIMVYPEVVSGNPLNMPLVVRWLLNQAGHLGGGDFAGEDMIFSFSASYVKENSSAQLLNIPVINNAVFNNENNAFDENRQGACFYAHKYLAKGYKLTEHAEQATSLCQDVQLTPQDIANILRRSEVLYCYEPSAIIGEAVLCGCPVIIIDSPFLTDNLSEKIVGKGLAYSTDNNAITIAKSTIKEVTYNNQLAIEYCWWQVDQFVRNTQAEVSIRRADNNQDWVESVLNLMATTDNINLPKLSLRGLDNKRWLEKNALLEGRAVIMAERMVNTWQHHPSFHLIIVINQHELALLSDTLKSLQEQLYTAWGLTIISNMPQPEFFTDLPANIEWLEITESLNAAINHAVIDNSLDWIMQLLPGDKLTSHALLSFADTINRDGHSKLIYSDEAEGAHGNNLLFKPDFNLELLCSISYLGRSVIVQREAFQTIGGYTGLAYVHNTDLAFNVSERWGDNAISHIADVLYIATPCEIDDKVLSDSELSVRVAYFQRREILAKISLLEQKNTFHVRYVEVKQPLVSIVIANKNNASAIWQCVDELLTHTDYPKFELVIVDQQSDVEDVDFIYQEIKDDLGDRLNLLSYSEANYSAMINFGVSQAKGEYVVILANSAMPVNDNWLTTMSALAQRTDVGVVGVRVIGADNKIVHAGGVLGATDDVHGLFEQSTFDDAGYMGRAQLTQQYSFVSSACFMVNTEDYKSAGGLDDGDLANTKYCVADLCLKLKQQGLKTIWEPQAVFRQNMDLASGSNGVATQYKTDVEAVVIQRWSAAYQNDDSYNRNLSLRSDDFEVETAINIGWEQQHNNRPRIMAFPFNNTAIGHYRVIEPMRELTHAAMIESTLLPGHDAKHDVFIPNRFEMNRARPDVLLMHLTLNDEFYDFIKWIKAETSIFVIFSIDDLVTSLSNNNASKKKIHKDMRHRLRRTLALCDRVIASTQPIADALSIYSHDIVVVPNCIDLTGWSNVKPHANTSKKLRVGWAGGEYHAGDLEIISELVKTTSTEVDWIFMGMCPKALRPYVHEYHEFSSFEDYPKKLASLKLDLAVAPLEIQPFNEAKSNLKLLEYGMLAWPVICTDIYPYQTNNPPVMRVGNTQAEWLDALRLAISEPETLPEKGLVLQNWVLNNYALDLHQVQWFNALKIK</sequence>
<accession>A0A0F9T4Z4</accession>
<evidence type="ECO:0000313" key="2">
    <source>
        <dbReference type="EMBL" id="KKN44081.1"/>
    </source>
</evidence>
<dbReference type="PANTHER" id="PTHR43179">
    <property type="entry name" value="RHAMNOSYLTRANSFERASE WBBL"/>
    <property type="match status" value="1"/>
</dbReference>
<dbReference type="EMBL" id="LAZR01001471">
    <property type="protein sequence ID" value="KKN44081.1"/>
    <property type="molecule type" value="Genomic_DNA"/>
</dbReference>
<dbReference type="SUPFAM" id="SSF53756">
    <property type="entry name" value="UDP-Glycosyltransferase/glycogen phosphorylase"/>
    <property type="match status" value="1"/>
</dbReference>
<evidence type="ECO:0000259" key="1">
    <source>
        <dbReference type="Pfam" id="PF00535"/>
    </source>
</evidence>
<organism evidence="2">
    <name type="scientific">marine sediment metagenome</name>
    <dbReference type="NCBI Taxonomy" id="412755"/>
    <lineage>
        <taxon>unclassified sequences</taxon>
        <taxon>metagenomes</taxon>
        <taxon>ecological metagenomes</taxon>
    </lineage>
</organism>